<name>H5SLI7_9CREN</name>
<dbReference type="EMBL" id="AP011764">
    <property type="protein sequence ID" value="BAL57023.1"/>
    <property type="molecule type" value="Genomic_DNA"/>
</dbReference>
<dbReference type="GO" id="GO:0016765">
    <property type="term" value="F:transferase activity, transferring alkyl or aryl (other than methyl) groups"/>
    <property type="evidence" value="ECO:0007669"/>
    <property type="project" value="InterPro"/>
</dbReference>
<evidence type="ECO:0000313" key="6">
    <source>
        <dbReference type="EMBL" id="BAL57023.1"/>
    </source>
</evidence>
<accession>H5SLI7</accession>
<dbReference type="CDD" id="cd13966">
    <property type="entry name" value="PT_UbiA_4"/>
    <property type="match status" value="1"/>
</dbReference>
<gene>
    <name evidence="6" type="ORF">HGMM_F46F11C12</name>
</gene>
<dbReference type="NCBIfam" id="NF009516">
    <property type="entry name" value="PRK12875.1"/>
    <property type="match status" value="1"/>
</dbReference>
<dbReference type="GO" id="GO:0005886">
    <property type="term" value="C:plasma membrane"/>
    <property type="evidence" value="ECO:0007669"/>
    <property type="project" value="UniProtKB-SubCell"/>
</dbReference>
<dbReference type="PANTHER" id="PTHR42723:SF1">
    <property type="entry name" value="CHLOROPHYLL SYNTHASE, CHLOROPLASTIC"/>
    <property type="match status" value="1"/>
</dbReference>
<evidence type="ECO:0000256" key="5">
    <source>
        <dbReference type="SAM" id="Phobius"/>
    </source>
</evidence>
<feature type="transmembrane region" description="Helical" evidence="5">
    <location>
        <begin position="263"/>
        <end position="282"/>
    </location>
</feature>
<keyword evidence="3 5" id="KW-1133">Transmembrane helix</keyword>
<reference evidence="6" key="1">
    <citation type="journal article" date="2005" name="Environ. Microbiol.">
        <title>Genetic and functional properties of uncultivated thermophilic crenarchaeotes from a subsurface gold mine as revealed by analysis of genome fragments.</title>
        <authorList>
            <person name="Nunoura T."/>
            <person name="Hirayama H."/>
            <person name="Takami H."/>
            <person name="Oida H."/>
            <person name="Nishi S."/>
            <person name="Shimamura S."/>
            <person name="Suzuki Y."/>
            <person name="Inagaki F."/>
            <person name="Takai K."/>
            <person name="Nealson K.H."/>
            <person name="Horikoshi K."/>
        </authorList>
    </citation>
    <scope>NUCLEOTIDE SEQUENCE</scope>
</reference>
<evidence type="ECO:0000256" key="1">
    <source>
        <dbReference type="ARBA" id="ARBA00004651"/>
    </source>
</evidence>
<keyword evidence="4 5" id="KW-0472">Membrane</keyword>
<feature type="transmembrane region" description="Helical" evidence="5">
    <location>
        <begin position="208"/>
        <end position="227"/>
    </location>
</feature>
<dbReference type="Gene3D" id="1.20.120.1780">
    <property type="entry name" value="UbiA prenyltransferase"/>
    <property type="match status" value="1"/>
</dbReference>
<dbReference type="PANTHER" id="PTHR42723">
    <property type="entry name" value="CHLOROPHYLL SYNTHASE"/>
    <property type="match status" value="1"/>
</dbReference>
<keyword evidence="6" id="KW-0808">Transferase</keyword>
<protein>
    <submittedName>
        <fullName evidence="6">Prenyltransferase</fullName>
    </submittedName>
</protein>
<proteinExistence type="predicted"/>
<feature type="transmembrane region" description="Helical" evidence="5">
    <location>
        <begin position="15"/>
        <end position="32"/>
    </location>
</feature>
<dbReference type="Pfam" id="PF01040">
    <property type="entry name" value="UbiA"/>
    <property type="match status" value="1"/>
</dbReference>
<feature type="transmembrane region" description="Helical" evidence="5">
    <location>
        <begin position="44"/>
        <end position="62"/>
    </location>
</feature>
<dbReference type="Gene3D" id="1.10.357.140">
    <property type="entry name" value="UbiA prenyltransferase"/>
    <property type="match status" value="1"/>
</dbReference>
<feature type="transmembrane region" description="Helical" evidence="5">
    <location>
        <begin position="92"/>
        <end position="110"/>
    </location>
</feature>
<comment type="subcellular location">
    <subcellularLocation>
        <location evidence="1">Cell membrane</location>
        <topology evidence="1">Multi-pass membrane protein</topology>
    </subcellularLocation>
</comment>
<feature type="transmembrane region" description="Helical" evidence="5">
    <location>
        <begin position="233"/>
        <end position="251"/>
    </location>
</feature>
<dbReference type="InterPro" id="IPR000537">
    <property type="entry name" value="UbiA_prenyltransferase"/>
</dbReference>
<dbReference type="InterPro" id="IPR044878">
    <property type="entry name" value="UbiA_sf"/>
</dbReference>
<dbReference type="InterPro" id="IPR050475">
    <property type="entry name" value="Prenyltransferase_related"/>
</dbReference>
<organism evidence="6">
    <name type="scientific">uncultured crenarchaeote</name>
    <dbReference type="NCBI Taxonomy" id="29281"/>
    <lineage>
        <taxon>Archaea</taxon>
        <taxon>Thermoproteota</taxon>
        <taxon>environmental samples</taxon>
    </lineage>
</organism>
<evidence type="ECO:0000256" key="4">
    <source>
        <dbReference type="ARBA" id="ARBA00023136"/>
    </source>
</evidence>
<keyword evidence="2 5" id="KW-0812">Transmembrane</keyword>
<evidence type="ECO:0000256" key="2">
    <source>
        <dbReference type="ARBA" id="ARBA00022692"/>
    </source>
</evidence>
<dbReference type="AlphaFoldDB" id="H5SLI7"/>
<sequence length="288" mass="32479">MALEAVQKVLKVSRFRFWIYVAGPYVVGYTLGATGFSDFLRPEYYIYLIYFFIPANILVYGVNDYFDVETDALNPKKSSKEVRIVGRDRVRLRRLLLGVLGISFALMLFQDNVARILFGGFLFLSIFYSAPPLRFKSKPFLDFASNYLYIMPGVFGHYIASGSLPDTLILLAGFLHISAMHIFSAVPDIEFDLAAGIKTTPVVIGRKNALILVTVFWAGLAYLAIILTGFHPLSFLALIYPMVPLSVLVFGRDINRVYWSLPYINTSLGGLLWLGLVNHKIIPFFPNF</sequence>
<evidence type="ECO:0000256" key="3">
    <source>
        <dbReference type="ARBA" id="ARBA00022989"/>
    </source>
</evidence>
<feature type="transmembrane region" description="Helical" evidence="5">
    <location>
        <begin position="116"/>
        <end position="133"/>
    </location>
</feature>
<reference evidence="6" key="2">
    <citation type="journal article" date="2012" name="PLoS ONE">
        <title>A Deeply Branching Thermophilic Bacterium with an Ancient Acetyl-CoA Pathway Dominates a Subsurface Ecosystem.</title>
        <authorList>
            <person name="Takami H."/>
            <person name="Noguchi H."/>
            <person name="Takaki Y."/>
            <person name="Uchiyama I."/>
            <person name="Toyoda A."/>
            <person name="Nishi S."/>
            <person name="Chee G.-J."/>
            <person name="Arai W."/>
            <person name="Nunoura T."/>
            <person name="Itoh T."/>
            <person name="Hattori M."/>
            <person name="Takai K."/>
        </authorList>
    </citation>
    <scope>NUCLEOTIDE SEQUENCE</scope>
</reference>